<dbReference type="SMART" id="SM00980">
    <property type="entry name" value="THAP"/>
    <property type="match status" value="1"/>
</dbReference>
<keyword evidence="3" id="KW-0862">Zinc</keyword>
<accession>A0AAN7QFP2</accession>
<keyword evidence="1" id="KW-0479">Metal-binding</keyword>
<dbReference type="AlphaFoldDB" id="A0AAN7QFP2"/>
<evidence type="ECO:0000256" key="5">
    <source>
        <dbReference type="PROSITE-ProRule" id="PRU00309"/>
    </source>
</evidence>
<dbReference type="PROSITE" id="PS00018">
    <property type="entry name" value="EF_HAND_1"/>
    <property type="match status" value="1"/>
</dbReference>
<proteinExistence type="predicted"/>
<organism evidence="7 8">
    <name type="scientific">Aquatica leii</name>
    <dbReference type="NCBI Taxonomy" id="1421715"/>
    <lineage>
        <taxon>Eukaryota</taxon>
        <taxon>Metazoa</taxon>
        <taxon>Ecdysozoa</taxon>
        <taxon>Arthropoda</taxon>
        <taxon>Hexapoda</taxon>
        <taxon>Insecta</taxon>
        <taxon>Pterygota</taxon>
        <taxon>Neoptera</taxon>
        <taxon>Endopterygota</taxon>
        <taxon>Coleoptera</taxon>
        <taxon>Polyphaga</taxon>
        <taxon>Elateriformia</taxon>
        <taxon>Elateroidea</taxon>
        <taxon>Lampyridae</taxon>
        <taxon>Luciolinae</taxon>
        <taxon>Aquatica</taxon>
    </lineage>
</organism>
<dbReference type="GO" id="GO:0008270">
    <property type="term" value="F:zinc ion binding"/>
    <property type="evidence" value="ECO:0007669"/>
    <property type="project" value="UniProtKB-KW"/>
</dbReference>
<dbReference type="GO" id="GO:0003677">
    <property type="term" value="F:DNA binding"/>
    <property type="evidence" value="ECO:0007669"/>
    <property type="project" value="UniProtKB-UniRule"/>
</dbReference>
<dbReference type="EMBL" id="JARPUR010000004">
    <property type="protein sequence ID" value="KAK4876573.1"/>
    <property type="molecule type" value="Genomic_DNA"/>
</dbReference>
<comment type="caution">
    <text evidence="7">The sequence shown here is derived from an EMBL/GenBank/DDBJ whole genome shotgun (WGS) entry which is preliminary data.</text>
</comment>
<keyword evidence="4 5" id="KW-0238">DNA-binding</keyword>
<evidence type="ECO:0000313" key="8">
    <source>
        <dbReference type="Proteomes" id="UP001353858"/>
    </source>
</evidence>
<dbReference type="InterPro" id="IPR018247">
    <property type="entry name" value="EF_Hand_1_Ca_BS"/>
</dbReference>
<evidence type="ECO:0000256" key="1">
    <source>
        <dbReference type="ARBA" id="ARBA00022723"/>
    </source>
</evidence>
<name>A0AAN7QFP2_9COLE</name>
<dbReference type="InterPro" id="IPR006612">
    <property type="entry name" value="THAP_Znf"/>
</dbReference>
<protein>
    <recommendedName>
        <fullName evidence="6">THAP-type domain-containing protein</fullName>
    </recommendedName>
</protein>
<keyword evidence="8" id="KW-1185">Reference proteome</keyword>
<dbReference type="Pfam" id="PF05485">
    <property type="entry name" value="THAP"/>
    <property type="match status" value="1"/>
</dbReference>
<evidence type="ECO:0000256" key="4">
    <source>
        <dbReference type="ARBA" id="ARBA00023125"/>
    </source>
</evidence>
<evidence type="ECO:0000256" key="3">
    <source>
        <dbReference type="ARBA" id="ARBA00022833"/>
    </source>
</evidence>
<dbReference type="SUPFAM" id="SSF57716">
    <property type="entry name" value="Glucocorticoid receptor-like (DNA-binding domain)"/>
    <property type="match status" value="1"/>
</dbReference>
<feature type="domain" description="THAP-type" evidence="6">
    <location>
        <begin position="1"/>
        <end position="83"/>
    </location>
</feature>
<dbReference type="Proteomes" id="UP001353858">
    <property type="component" value="Unassembled WGS sequence"/>
</dbReference>
<evidence type="ECO:0000313" key="7">
    <source>
        <dbReference type="EMBL" id="KAK4876573.1"/>
    </source>
</evidence>
<sequence>MSSYVPCAVPGCDDRKSSRHRFPNPEKNKSRFDTWITLIANPKLVNLQPLEVYRNYRVCHQHFTMDDKSSIMYLKRTAVQSLKLPIYAAVLSEMQPNIIGIPSTSTFESDIRKHDILSKHDQLPSKINVASTSVQSFSPSFALESEEVIHTETVEDQYQKNTFVLTQTPPRSASSSDTLLKSVNVSRSSELTPKAKRLYQRATKLQNVGTVYKKRFLTFKKRLQLAEKNKWCFDNSETGLRGEAVKFCIQQLSHKVAKTRGDRYTLEEKLMSLALYKTSGADYRFISKWFNLPTRRTLIRLLENIPINEGIKQNVATKFRKALSKMETKRQSCDAWKCCKLCKWRKKVNMSAPNSKLVDTNNNHTITVVDIRLQLSLDIHNGKIRLRNPNALTENEY</sequence>
<keyword evidence="2 5" id="KW-0863">Zinc-finger</keyword>
<dbReference type="PROSITE" id="PS50950">
    <property type="entry name" value="ZF_THAP"/>
    <property type="match status" value="1"/>
</dbReference>
<evidence type="ECO:0000256" key="2">
    <source>
        <dbReference type="ARBA" id="ARBA00022771"/>
    </source>
</evidence>
<reference evidence="8" key="1">
    <citation type="submission" date="2023-01" db="EMBL/GenBank/DDBJ databases">
        <title>Key to firefly adult light organ development and bioluminescence: homeobox transcription factors regulate luciferase expression and transportation to peroxisome.</title>
        <authorList>
            <person name="Fu X."/>
        </authorList>
    </citation>
    <scope>NUCLEOTIDE SEQUENCE [LARGE SCALE GENOMIC DNA]</scope>
</reference>
<gene>
    <name evidence="7" type="ORF">RN001_009079</name>
</gene>
<evidence type="ECO:0000259" key="6">
    <source>
        <dbReference type="PROSITE" id="PS50950"/>
    </source>
</evidence>